<dbReference type="AlphaFoldDB" id="W4G3I0"/>
<dbReference type="Pfam" id="PF04073">
    <property type="entry name" value="tRNA_edit"/>
    <property type="match status" value="1"/>
</dbReference>
<dbReference type="Gene3D" id="3.90.960.10">
    <property type="entry name" value="YbaK/aminoacyl-tRNA synthetase-associated domain"/>
    <property type="match status" value="1"/>
</dbReference>
<dbReference type="OrthoDB" id="10261556at2759"/>
<evidence type="ECO:0000259" key="2">
    <source>
        <dbReference type="Pfam" id="PF01612"/>
    </source>
</evidence>
<organism evidence="4">
    <name type="scientific">Aphanomyces astaci</name>
    <name type="common">Crayfish plague agent</name>
    <dbReference type="NCBI Taxonomy" id="112090"/>
    <lineage>
        <taxon>Eukaryota</taxon>
        <taxon>Sar</taxon>
        <taxon>Stramenopiles</taxon>
        <taxon>Oomycota</taxon>
        <taxon>Saprolegniomycetes</taxon>
        <taxon>Saprolegniales</taxon>
        <taxon>Verrucalvaceae</taxon>
        <taxon>Aphanomyces</taxon>
    </lineage>
</organism>
<dbReference type="RefSeq" id="XP_009836352.1">
    <property type="nucleotide sequence ID" value="XM_009838050.1"/>
</dbReference>
<dbReference type="GO" id="GO:0008408">
    <property type="term" value="F:3'-5' exonuclease activity"/>
    <property type="evidence" value="ECO:0007669"/>
    <property type="project" value="InterPro"/>
</dbReference>
<dbReference type="InterPro" id="IPR052408">
    <property type="entry name" value="Exonuclease_MUT-7-like"/>
</dbReference>
<feature type="region of interest" description="Disordered" evidence="1">
    <location>
        <begin position="393"/>
        <end position="414"/>
    </location>
</feature>
<dbReference type="STRING" id="112090.W4G3I0"/>
<sequence length="1213" mass="134102">MSPMVVDDDQGLRRRRRRKVVKDLEWSLSSPHLLSSRFQVLPADVTQGILGQEATQTWLDDLHDDPTPLYAFLSEKRRDRASLALGVYFASLLEFWLRHCPTWRVEHLVVGQQLVTAKTSRTVGQLKFVFRMFLPSSSSDFTDMHWEASIKFFLLTSIAPTSSTTDAADSSASIQLEHFVGPHQGENLAWRATEVTRKLDMCRFDVVRAWLRSHFASSSSDNDHPDAAACTSDYPDAAASTSAVLPVDDHHVQSHMLLRGYLFYPLSQLSSTTSASTIAVTDDLDACHLRGWWSVDYAADLVRAAPSHARWAILPKLHWLSPVVAVPSPSCSFHDDKEHEGADNVWVLPGDTNLGLDPIPILDWQALCSVLASHFSHNPTAMPLLVAELHASSSADDPVRRQDDDPAGNDMTNPIQHKRKRMLYVEASRGFVLNKYAQSSSTRRQQKSTLFNGALAESVPWSCEHHHTQPRNAESSGVLVVPQEEGVVVEMKVSDSTIQKTRDDSTLLFKGWLTDTNCDRVHDDHENVHMDLRAMQLVQHILHALTLSHKQEGGRGDGTAPTYAAIKRATVHAIWNMMRQSEYEQANAFLVKCVLAVVTLSSHTVKTVLRVGHLILDVASAISLDSQTSSDEDSTLAHQMDMAHRVACTHPDQWWSVRFLLKAKHVLGGAIASSPRHDQVDSVTTLWVETVVLAMLEPQHKGKWHATAVDLCAAYALPRDDAVACQILSTLLDGRDGGAAAEAFGRTQRWDVASRRSSQLTHVYVNHPHTSAKAARRHLPATSSQIPTHDIADHAHQLSLVQATLDTPLTVHLVETSSQIDTMLTWMDRATNDKTMVVVGLDCEWRPRAFTTNPTCVDGHNDDLYDLGVTVVQLAFPNGHVFVLDCMATCVTVPAVFDRLCRPWIVVTGFCVSGDLDRLVGSYPALARTFQSPHWTCIDLRRVAMSRVRRLAGVGLASLAFTFLNHTMPKHQQCSDWAARPLTAAQVEYAALDAHIVRVLLLYFTADLNEPSICSTSTTCDDPPPGTRVHTNSWPSSWRVVHHLQSYLGEDDVAAAVTSWGLSGSFYTLPDHPRHGVMVKTVAWTVHTRQQQTSHYLAVVLDLHKTIDVPKLQAFVATTFLTACPDTMALTSERDLMHVFGYSRGSIGPVGLRCQARVHVVVDVSLVHEASVIYCSAGARHRVVALCPSQLIALSPRLAVSTCDVAVGSKGDI</sequence>
<dbReference type="GeneID" id="20813179"/>
<dbReference type="VEuPathDB" id="FungiDB:H257_11183"/>
<evidence type="ECO:0000256" key="1">
    <source>
        <dbReference type="SAM" id="MobiDB-lite"/>
    </source>
</evidence>
<dbReference type="InterPro" id="IPR036397">
    <property type="entry name" value="RNaseH_sf"/>
</dbReference>
<dbReference type="InterPro" id="IPR007214">
    <property type="entry name" value="YbaK/aa-tRNA-synth-assoc-dom"/>
</dbReference>
<feature type="domain" description="3'-5' exonuclease" evidence="2">
    <location>
        <begin position="944"/>
        <end position="1005"/>
    </location>
</feature>
<evidence type="ECO:0000313" key="4">
    <source>
        <dbReference type="EMBL" id="ETV74245.1"/>
    </source>
</evidence>
<evidence type="ECO:0000259" key="3">
    <source>
        <dbReference type="Pfam" id="PF04073"/>
    </source>
</evidence>
<reference evidence="4" key="1">
    <citation type="submission" date="2013-12" db="EMBL/GenBank/DDBJ databases">
        <title>The Genome Sequence of Aphanomyces astaci APO3.</title>
        <authorList>
            <consortium name="The Broad Institute Genomics Platform"/>
            <person name="Russ C."/>
            <person name="Tyler B."/>
            <person name="van West P."/>
            <person name="Dieguez-Uribeondo J."/>
            <person name="Young S.K."/>
            <person name="Zeng Q."/>
            <person name="Gargeya S."/>
            <person name="Fitzgerald M."/>
            <person name="Abouelleil A."/>
            <person name="Alvarado L."/>
            <person name="Chapman S.B."/>
            <person name="Gainer-Dewar J."/>
            <person name="Goldberg J."/>
            <person name="Griggs A."/>
            <person name="Gujja S."/>
            <person name="Hansen M."/>
            <person name="Howarth C."/>
            <person name="Imamovic A."/>
            <person name="Ireland A."/>
            <person name="Larimer J."/>
            <person name="McCowan C."/>
            <person name="Murphy C."/>
            <person name="Pearson M."/>
            <person name="Poon T.W."/>
            <person name="Priest M."/>
            <person name="Roberts A."/>
            <person name="Saif S."/>
            <person name="Shea T."/>
            <person name="Sykes S."/>
            <person name="Wortman J."/>
            <person name="Nusbaum C."/>
            <person name="Birren B."/>
        </authorList>
    </citation>
    <scope>NUCLEOTIDE SEQUENCE [LARGE SCALE GENOMIC DNA]</scope>
    <source>
        <strain evidence="4">APO3</strain>
    </source>
</reference>
<evidence type="ECO:0008006" key="5">
    <source>
        <dbReference type="Google" id="ProtNLM"/>
    </source>
</evidence>
<accession>W4G3I0</accession>
<proteinExistence type="predicted"/>
<dbReference type="Pfam" id="PF08907">
    <property type="entry name" value="DUF1853"/>
    <property type="match status" value="2"/>
</dbReference>
<dbReference type="InterPro" id="IPR012337">
    <property type="entry name" value="RNaseH-like_sf"/>
</dbReference>
<dbReference type="Pfam" id="PF01612">
    <property type="entry name" value="DNA_pol_A_exo1"/>
    <property type="match status" value="1"/>
</dbReference>
<dbReference type="SUPFAM" id="SSF53098">
    <property type="entry name" value="Ribonuclease H-like"/>
    <property type="match status" value="1"/>
</dbReference>
<dbReference type="PANTHER" id="PTHR47765">
    <property type="entry name" value="3'-5' EXONUCLEASE DOMAIN-CONTAINING PROTEIN"/>
    <property type="match status" value="1"/>
</dbReference>
<dbReference type="InterPro" id="IPR002562">
    <property type="entry name" value="3'-5'_exonuclease_dom"/>
</dbReference>
<gene>
    <name evidence="4" type="ORF">H257_11183</name>
</gene>
<dbReference type="PANTHER" id="PTHR47765:SF2">
    <property type="entry name" value="EXONUCLEASE MUT-7 HOMOLOG"/>
    <property type="match status" value="1"/>
</dbReference>
<dbReference type="Gene3D" id="3.30.420.10">
    <property type="entry name" value="Ribonuclease H-like superfamily/Ribonuclease H"/>
    <property type="match status" value="1"/>
</dbReference>
<dbReference type="EMBL" id="KI913145">
    <property type="protein sequence ID" value="ETV74245.1"/>
    <property type="molecule type" value="Genomic_DNA"/>
</dbReference>
<dbReference type="InterPro" id="IPR015003">
    <property type="entry name" value="DUF1853"/>
</dbReference>
<protein>
    <recommendedName>
        <fullName evidence="5">3'-5' exonuclease domain-containing protein</fullName>
    </recommendedName>
</protein>
<dbReference type="SUPFAM" id="SSF55826">
    <property type="entry name" value="YbaK/ProRS associated domain"/>
    <property type="match status" value="1"/>
</dbReference>
<dbReference type="GO" id="GO:0002161">
    <property type="term" value="F:aminoacyl-tRNA deacylase activity"/>
    <property type="evidence" value="ECO:0007669"/>
    <property type="project" value="InterPro"/>
</dbReference>
<dbReference type="GO" id="GO:0003676">
    <property type="term" value="F:nucleic acid binding"/>
    <property type="evidence" value="ECO:0007669"/>
    <property type="project" value="InterPro"/>
</dbReference>
<feature type="domain" description="YbaK/aminoacyl-tRNA synthetase-associated" evidence="3">
    <location>
        <begin position="1082"/>
        <end position="1192"/>
    </location>
</feature>
<dbReference type="InterPro" id="IPR036754">
    <property type="entry name" value="YbaK/aa-tRNA-synt-asso_dom_sf"/>
</dbReference>
<name>W4G3I0_APHAT</name>